<dbReference type="EMBL" id="JABFNT010000036">
    <property type="protein sequence ID" value="NOJ79343.1"/>
    <property type="molecule type" value="Genomic_DNA"/>
</dbReference>
<proteinExistence type="predicted"/>
<reference evidence="1 2" key="1">
    <citation type="submission" date="2020-05" db="EMBL/GenBank/DDBJ databases">
        <authorList>
            <person name="Whitworth D."/>
        </authorList>
    </citation>
    <scope>NUCLEOTIDE SEQUENCE [LARGE SCALE GENOMIC DNA]</scope>
    <source>
        <strain evidence="1 2">AM005</strain>
    </source>
</reference>
<dbReference type="AlphaFoldDB" id="A0A7Y4IHE0"/>
<accession>A0A7Y4IHE0</accession>
<dbReference type="Proteomes" id="UP000533080">
    <property type="component" value="Unassembled WGS sequence"/>
</dbReference>
<gene>
    <name evidence="1" type="ORF">HNV28_13500</name>
</gene>
<evidence type="ECO:0000313" key="2">
    <source>
        <dbReference type="Proteomes" id="UP000533080"/>
    </source>
</evidence>
<organism evidence="1 2">
    <name type="scientific">Myxococcus xanthus</name>
    <dbReference type="NCBI Taxonomy" id="34"/>
    <lineage>
        <taxon>Bacteria</taxon>
        <taxon>Pseudomonadati</taxon>
        <taxon>Myxococcota</taxon>
        <taxon>Myxococcia</taxon>
        <taxon>Myxococcales</taxon>
        <taxon>Cystobacterineae</taxon>
        <taxon>Myxococcaceae</taxon>
        <taxon>Myxococcus</taxon>
    </lineage>
</organism>
<name>A0A7Y4IHE0_MYXXA</name>
<protein>
    <submittedName>
        <fullName evidence="1">Uncharacterized protein</fullName>
    </submittedName>
</protein>
<sequence>MMGSQRVRSRMDIHASHEGLKMTPVVTVFGRKAQAAAVLLFASLWAGCDGMREDFIGARVKDTCGAAWPVCDRVAGCILGSESYSEGRFPGRQQLIVQLKEASTVKVSLFLEDVTAAGRETVVQFHEEGCRARIRRATEGRAVLDVMERQGSFTEEAELTGVGDHLIEFESDMQARYIIKVDVTPLRNR</sequence>
<evidence type="ECO:0000313" key="1">
    <source>
        <dbReference type="EMBL" id="NOJ79343.1"/>
    </source>
</evidence>
<comment type="caution">
    <text evidence="1">The sequence shown here is derived from an EMBL/GenBank/DDBJ whole genome shotgun (WGS) entry which is preliminary data.</text>
</comment>